<protein>
    <submittedName>
        <fullName evidence="1">Uncharacterized protein</fullName>
    </submittedName>
</protein>
<comment type="caution">
    <text evidence="1">The sequence shown here is derived from an EMBL/GenBank/DDBJ whole genome shotgun (WGS) entry which is preliminary data.</text>
</comment>
<keyword evidence="2" id="KW-1185">Reference proteome</keyword>
<dbReference type="EMBL" id="RDQH01000340">
    <property type="protein sequence ID" value="RXH77728.1"/>
    <property type="molecule type" value="Genomic_DNA"/>
</dbReference>
<reference evidence="1 2" key="1">
    <citation type="submission" date="2018-10" db="EMBL/GenBank/DDBJ databases">
        <title>A high-quality apple genome assembly.</title>
        <authorList>
            <person name="Hu J."/>
        </authorList>
    </citation>
    <scope>NUCLEOTIDE SEQUENCE [LARGE SCALE GENOMIC DNA]</scope>
    <source>
        <strain evidence="2">cv. HFTH1</strain>
        <tissue evidence="1">Young leaf</tissue>
    </source>
</reference>
<dbReference type="AlphaFoldDB" id="A0A498I1L2"/>
<dbReference type="Proteomes" id="UP000290289">
    <property type="component" value="Chromosome 14"/>
</dbReference>
<evidence type="ECO:0000313" key="1">
    <source>
        <dbReference type="EMBL" id="RXH77728.1"/>
    </source>
</evidence>
<organism evidence="1 2">
    <name type="scientific">Malus domestica</name>
    <name type="common">Apple</name>
    <name type="synonym">Pyrus malus</name>
    <dbReference type="NCBI Taxonomy" id="3750"/>
    <lineage>
        <taxon>Eukaryota</taxon>
        <taxon>Viridiplantae</taxon>
        <taxon>Streptophyta</taxon>
        <taxon>Embryophyta</taxon>
        <taxon>Tracheophyta</taxon>
        <taxon>Spermatophyta</taxon>
        <taxon>Magnoliopsida</taxon>
        <taxon>eudicotyledons</taxon>
        <taxon>Gunneridae</taxon>
        <taxon>Pentapetalae</taxon>
        <taxon>rosids</taxon>
        <taxon>fabids</taxon>
        <taxon>Rosales</taxon>
        <taxon>Rosaceae</taxon>
        <taxon>Amygdaloideae</taxon>
        <taxon>Maleae</taxon>
        <taxon>Malus</taxon>
    </lineage>
</organism>
<proteinExistence type="predicted"/>
<accession>A0A498I1L2</accession>
<sequence length="61" mass="6968">MLVQLEETPHCGARGRFLNSSVDFKGHDFELILLELEEGVVLDPCLPWPQRVCVRKSFAQI</sequence>
<evidence type="ECO:0000313" key="2">
    <source>
        <dbReference type="Proteomes" id="UP000290289"/>
    </source>
</evidence>
<gene>
    <name evidence="1" type="ORF">DVH24_039699</name>
</gene>
<name>A0A498I1L2_MALDO</name>